<dbReference type="EMBL" id="LAZR01022976">
    <property type="protein sequence ID" value="KKL80042.1"/>
    <property type="molecule type" value="Genomic_DNA"/>
</dbReference>
<protein>
    <recommendedName>
        <fullName evidence="2">Lipoprotein</fullName>
    </recommendedName>
</protein>
<sequence>MKKMLIVMLCCVGIAGCKDRKGYSSEYNEPKEQGKPIVSIRGITKEDRKEYAKREIFKSSACEDSVCTEYIYSRKTKQTRRFVDGKEILPPLEGQQLRGTMYNVFYPSGVMIFPKDIIGE</sequence>
<dbReference type="AlphaFoldDB" id="A0A0F9HY06"/>
<dbReference type="PROSITE" id="PS51257">
    <property type="entry name" value="PROKAR_LIPOPROTEIN"/>
    <property type="match status" value="1"/>
</dbReference>
<accession>A0A0F9HY06</accession>
<name>A0A0F9HY06_9ZZZZ</name>
<comment type="caution">
    <text evidence="1">The sequence shown here is derived from an EMBL/GenBank/DDBJ whole genome shotgun (WGS) entry which is preliminary data.</text>
</comment>
<gene>
    <name evidence="1" type="ORF">LCGC14_2008750</name>
</gene>
<evidence type="ECO:0000313" key="1">
    <source>
        <dbReference type="EMBL" id="KKL80042.1"/>
    </source>
</evidence>
<proteinExistence type="predicted"/>
<evidence type="ECO:0008006" key="2">
    <source>
        <dbReference type="Google" id="ProtNLM"/>
    </source>
</evidence>
<organism evidence="1">
    <name type="scientific">marine sediment metagenome</name>
    <dbReference type="NCBI Taxonomy" id="412755"/>
    <lineage>
        <taxon>unclassified sequences</taxon>
        <taxon>metagenomes</taxon>
        <taxon>ecological metagenomes</taxon>
    </lineage>
</organism>
<reference evidence="1" key="1">
    <citation type="journal article" date="2015" name="Nature">
        <title>Complex archaea that bridge the gap between prokaryotes and eukaryotes.</title>
        <authorList>
            <person name="Spang A."/>
            <person name="Saw J.H."/>
            <person name="Jorgensen S.L."/>
            <person name="Zaremba-Niedzwiedzka K."/>
            <person name="Martijn J."/>
            <person name="Lind A.E."/>
            <person name="van Eijk R."/>
            <person name="Schleper C."/>
            <person name="Guy L."/>
            <person name="Ettema T.J."/>
        </authorList>
    </citation>
    <scope>NUCLEOTIDE SEQUENCE</scope>
</reference>